<evidence type="ECO:0000313" key="6">
    <source>
        <dbReference type="EMBL" id="OGI45368.1"/>
    </source>
</evidence>
<dbReference type="Gene3D" id="3.40.5.90">
    <property type="entry name" value="CDGSH iron-sulfur domain, mitoNEET-type"/>
    <property type="match status" value="2"/>
</dbReference>
<reference evidence="6 7" key="1">
    <citation type="journal article" date="2016" name="Nat. Commun.">
        <title>Thousands of microbial genomes shed light on interconnected biogeochemical processes in an aquifer system.</title>
        <authorList>
            <person name="Anantharaman K."/>
            <person name="Brown C.T."/>
            <person name="Hug L.A."/>
            <person name="Sharon I."/>
            <person name="Castelle C.J."/>
            <person name="Probst A.J."/>
            <person name="Thomas B.C."/>
            <person name="Singh A."/>
            <person name="Wilkins M.J."/>
            <person name="Karaoz U."/>
            <person name="Brodie E.L."/>
            <person name="Williams K.H."/>
            <person name="Hubbard S.S."/>
            <person name="Banfield J.F."/>
        </authorList>
    </citation>
    <scope>NUCLEOTIDE SEQUENCE [LARGE SCALE GENOMIC DNA]</scope>
</reference>
<dbReference type="InterPro" id="IPR010693">
    <property type="entry name" value="Divergent_4Fe-4S_mono-cluster"/>
</dbReference>
<keyword evidence="4" id="KW-0411">Iron-sulfur</keyword>
<organism evidence="6 7">
    <name type="scientific">Candidatus Muproteobacteria bacterium RBG_16_65_34</name>
    <dbReference type="NCBI Taxonomy" id="1817760"/>
    <lineage>
        <taxon>Bacteria</taxon>
        <taxon>Pseudomonadati</taxon>
        <taxon>Pseudomonadota</taxon>
        <taxon>Candidatus Muproteobacteria</taxon>
    </lineage>
</organism>
<protein>
    <submittedName>
        <fullName evidence="6">Iron-binding protein</fullName>
    </submittedName>
</protein>
<gene>
    <name evidence="6" type="ORF">A2151_01530</name>
</gene>
<dbReference type="Pfam" id="PF06902">
    <property type="entry name" value="Fer4_19"/>
    <property type="match status" value="1"/>
</dbReference>
<evidence type="ECO:0000256" key="3">
    <source>
        <dbReference type="ARBA" id="ARBA00023004"/>
    </source>
</evidence>
<comment type="caution">
    <text evidence="6">The sequence shown here is derived from an EMBL/GenBank/DDBJ whole genome shotgun (WGS) entry which is preliminary data.</text>
</comment>
<evidence type="ECO:0000256" key="1">
    <source>
        <dbReference type="ARBA" id="ARBA00022714"/>
    </source>
</evidence>
<dbReference type="AlphaFoldDB" id="A0A1F6TJW0"/>
<feature type="domain" description="Iron-binding zinc finger CDGSH type" evidence="5">
    <location>
        <begin position="89"/>
        <end position="133"/>
    </location>
</feature>
<keyword evidence="1" id="KW-0001">2Fe-2S</keyword>
<dbReference type="Pfam" id="PF09360">
    <property type="entry name" value="zf-CDGSH"/>
    <property type="match status" value="2"/>
</dbReference>
<feature type="domain" description="Iron-binding zinc finger CDGSH type" evidence="5">
    <location>
        <begin position="172"/>
        <end position="209"/>
    </location>
</feature>
<dbReference type="InterPro" id="IPR052950">
    <property type="entry name" value="CISD"/>
</dbReference>
<sequence>MSIQEYRGKRITIRFDGKKCIHSRHCVLGRPDVFVPNAEGPWIKPDNAAPEAIAALVLACPSGALGFERLDGGENETAPAVNVVRVLESGPLAFHADLAIEGQARGFRATLCRCGASRNKPFCDRRHDAIAFRATGEPASQDSAPLARRNGRLEISPLPNGPLKVEGALEVCSGTGRTVTRTAVAYLCRCGGSSTKPFCDGTHTKIGFATE</sequence>
<dbReference type="PANTHER" id="PTHR46491">
    <property type="entry name" value="CDGSH IRON SULFUR DOMAIN PROTEIN HOMOLOG"/>
    <property type="match status" value="1"/>
</dbReference>
<dbReference type="GO" id="GO:0051537">
    <property type="term" value="F:2 iron, 2 sulfur cluster binding"/>
    <property type="evidence" value="ECO:0007669"/>
    <property type="project" value="UniProtKB-KW"/>
</dbReference>
<dbReference type="PANTHER" id="PTHR46491:SF3">
    <property type="entry name" value="CDGSH IRON-SULFUR DOMAIN-CONTAINING PROTEIN 3, MITOCHONDRIAL"/>
    <property type="match status" value="1"/>
</dbReference>
<name>A0A1F6TJW0_9PROT</name>
<dbReference type="InterPro" id="IPR042216">
    <property type="entry name" value="MitoNEET_CISD"/>
</dbReference>
<dbReference type="GO" id="GO:0005737">
    <property type="term" value="C:cytoplasm"/>
    <property type="evidence" value="ECO:0007669"/>
    <property type="project" value="UniProtKB-ARBA"/>
</dbReference>
<proteinExistence type="predicted"/>
<evidence type="ECO:0000259" key="5">
    <source>
        <dbReference type="SMART" id="SM00704"/>
    </source>
</evidence>
<keyword evidence="3" id="KW-0408">Iron</keyword>
<dbReference type="EMBL" id="MFSU01000109">
    <property type="protein sequence ID" value="OGI45368.1"/>
    <property type="molecule type" value="Genomic_DNA"/>
</dbReference>
<keyword evidence="2" id="KW-0479">Metal-binding</keyword>
<dbReference type="Proteomes" id="UP000178885">
    <property type="component" value="Unassembled WGS sequence"/>
</dbReference>
<evidence type="ECO:0000313" key="7">
    <source>
        <dbReference type="Proteomes" id="UP000178885"/>
    </source>
</evidence>
<dbReference type="GO" id="GO:0046872">
    <property type="term" value="F:metal ion binding"/>
    <property type="evidence" value="ECO:0007669"/>
    <property type="project" value="UniProtKB-KW"/>
</dbReference>
<dbReference type="STRING" id="1817760.A2151_01530"/>
<dbReference type="InterPro" id="IPR018967">
    <property type="entry name" value="FeS-contain_CDGSH-typ"/>
</dbReference>
<evidence type="ECO:0000256" key="4">
    <source>
        <dbReference type="ARBA" id="ARBA00023014"/>
    </source>
</evidence>
<evidence type="ECO:0000256" key="2">
    <source>
        <dbReference type="ARBA" id="ARBA00022723"/>
    </source>
</evidence>
<dbReference type="SMART" id="SM00704">
    <property type="entry name" value="ZnF_CDGSH"/>
    <property type="match status" value="2"/>
</dbReference>
<accession>A0A1F6TJW0</accession>